<evidence type="ECO:0000313" key="11">
    <source>
        <dbReference type="EMBL" id="AIT71987.1"/>
    </source>
</evidence>
<keyword evidence="2" id="KW-1003">Cell membrane</keyword>
<accession>A0A097IYI1</accession>
<evidence type="ECO:0000256" key="9">
    <source>
        <dbReference type="ARBA" id="ARBA00023224"/>
    </source>
</evidence>
<comment type="caution">
    <text evidence="10">Lacks conserved residue(s) required for the propagation of feature annotation.</text>
</comment>
<keyword evidence="7 10" id="KW-0472">Membrane</keyword>
<dbReference type="AlphaFoldDB" id="A0A097IYI1"/>
<keyword evidence="5 10" id="KW-0552">Olfaction</keyword>
<feature type="transmembrane region" description="Helical" evidence="10">
    <location>
        <begin position="268"/>
        <end position="288"/>
    </location>
</feature>
<evidence type="ECO:0000256" key="10">
    <source>
        <dbReference type="RuleBase" id="RU351113"/>
    </source>
</evidence>
<keyword evidence="9 10" id="KW-0807">Transducer</keyword>
<keyword evidence="8 10" id="KW-0675">Receptor</keyword>
<feature type="transmembrane region" description="Helical" evidence="10">
    <location>
        <begin position="134"/>
        <end position="156"/>
    </location>
</feature>
<evidence type="ECO:0000256" key="4">
    <source>
        <dbReference type="ARBA" id="ARBA00022692"/>
    </source>
</evidence>
<feature type="transmembrane region" description="Helical" evidence="10">
    <location>
        <begin position="300"/>
        <end position="319"/>
    </location>
</feature>
<comment type="subcellular location">
    <subcellularLocation>
        <location evidence="1 10">Cell membrane</location>
        <topology evidence="1 10">Multi-pass membrane protein</topology>
    </subcellularLocation>
</comment>
<reference evidence="11" key="1">
    <citation type="journal article" date="2014" name="J. Mol. Evol.">
        <title>Pheromone Receptor Evolution in the Cryptic Leafroller Species, Ctenopseustis obliquana and C. herana.</title>
        <authorList>
            <person name="Steinwender B."/>
            <person name="Thrimawithana A.H."/>
            <person name="Crowhurst R.N."/>
            <person name="Newcomb R.D."/>
        </authorList>
    </citation>
    <scope>NUCLEOTIDE SEQUENCE</scope>
</reference>
<protein>
    <recommendedName>
        <fullName evidence="10">Odorant receptor</fullName>
    </recommendedName>
</protein>
<keyword evidence="4 10" id="KW-0812">Transmembrane</keyword>
<proteinExistence type="evidence at transcript level"/>
<sequence>MEPEFKPFRETYKIITFNMIVGMLYPTPETDRRRAIGIGVAMASVVPITALATLDMWHSWQRKDIVNITRHCTVIGPLFGVLFKMVLFFINRADVYRIIKSIDADHARYNTLPEPYKAIARNCLSDSMYYSEYLWAWIVGVCVLTFPCSAAGLNVYNCLFKAEPTLYLVHDVENPFAESEDRFDSPFFEIMFVYMTCMAVLYILNFTGFDAFFGLTINHVCMKIELLCMGLDDAMLEIDSNVKFEKMVEVIKEHNNVFKMVDLLQETFNIWLGIILIATMAQICNCMYQVLEGYGIDPRYLVFIWGTVVHIYMPCRYAAKLQAAAADIATRAHCSGWERSGDLRTRRMVVFVMARAQVPVNITAFNIINFDMELFVSVSIL</sequence>
<dbReference type="GO" id="GO:0007165">
    <property type="term" value="P:signal transduction"/>
    <property type="evidence" value="ECO:0007669"/>
    <property type="project" value="UniProtKB-KW"/>
</dbReference>
<dbReference type="PANTHER" id="PTHR21137">
    <property type="entry name" value="ODORANT RECEPTOR"/>
    <property type="match status" value="1"/>
</dbReference>
<evidence type="ECO:0000256" key="2">
    <source>
        <dbReference type="ARBA" id="ARBA00022475"/>
    </source>
</evidence>
<dbReference type="InterPro" id="IPR004117">
    <property type="entry name" value="7tm6_olfct_rcpt"/>
</dbReference>
<feature type="transmembrane region" description="Helical" evidence="10">
    <location>
        <begin position="34"/>
        <end position="56"/>
    </location>
</feature>
<organism evidence="11">
    <name type="scientific">Ctenopseustis obliquana</name>
    <name type="common">brownheaded leafroller</name>
    <dbReference type="NCBI Taxonomy" id="65030"/>
    <lineage>
        <taxon>Eukaryota</taxon>
        <taxon>Metazoa</taxon>
        <taxon>Ecdysozoa</taxon>
        <taxon>Arthropoda</taxon>
        <taxon>Hexapoda</taxon>
        <taxon>Insecta</taxon>
        <taxon>Pterygota</taxon>
        <taxon>Neoptera</taxon>
        <taxon>Endopterygota</taxon>
        <taxon>Lepidoptera</taxon>
        <taxon>Glossata</taxon>
        <taxon>Ditrysia</taxon>
        <taxon>Tortricoidea</taxon>
        <taxon>Tortricidae</taxon>
        <taxon>Tortricinae</taxon>
        <taxon>Ctenopseustis</taxon>
    </lineage>
</organism>
<evidence type="ECO:0000256" key="5">
    <source>
        <dbReference type="ARBA" id="ARBA00022725"/>
    </source>
</evidence>
<dbReference type="Pfam" id="PF02949">
    <property type="entry name" value="7tm_6"/>
    <property type="match status" value="1"/>
</dbReference>
<keyword evidence="3 10" id="KW-0716">Sensory transduction</keyword>
<keyword evidence="6 10" id="KW-1133">Transmembrane helix</keyword>
<evidence type="ECO:0000256" key="1">
    <source>
        <dbReference type="ARBA" id="ARBA00004651"/>
    </source>
</evidence>
<evidence type="ECO:0000256" key="6">
    <source>
        <dbReference type="ARBA" id="ARBA00022989"/>
    </source>
</evidence>
<evidence type="ECO:0000256" key="3">
    <source>
        <dbReference type="ARBA" id="ARBA00022606"/>
    </source>
</evidence>
<dbReference type="GO" id="GO:0004984">
    <property type="term" value="F:olfactory receptor activity"/>
    <property type="evidence" value="ECO:0007669"/>
    <property type="project" value="InterPro"/>
</dbReference>
<name>A0A097IYI1_9NEOP</name>
<dbReference type="GO" id="GO:0005549">
    <property type="term" value="F:odorant binding"/>
    <property type="evidence" value="ECO:0007669"/>
    <property type="project" value="InterPro"/>
</dbReference>
<comment type="similarity">
    <text evidence="10">Belongs to the insect chemoreceptor superfamily. Heteromeric odorant receptor channel (TC 1.A.69) family.</text>
</comment>
<feature type="transmembrane region" description="Helical" evidence="10">
    <location>
        <begin position="187"/>
        <end position="204"/>
    </location>
</feature>
<dbReference type="GO" id="GO:0005886">
    <property type="term" value="C:plasma membrane"/>
    <property type="evidence" value="ECO:0007669"/>
    <property type="project" value="UniProtKB-SubCell"/>
</dbReference>
<dbReference type="PANTHER" id="PTHR21137:SF35">
    <property type="entry name" value="ODORANT RECEPTOR 19A-RELATED"/>
    <property type="match status" value="1"/>
</dbReference>
<evidence type="ECO:0000256" key="8">
    <source>
        <dbReference type="ARBA" id="ARBA00023170"/>
    </source>
</evidence>
<dbReference type="EMBL" id="KM655537">
    <property type="protein sequence ID" value="AIT71987.1"/>
    <property type="molecule type" value="mRNA"/>
</dbReference>
<evidence type="ECO:0000256" key="7">
    <source>
        <dbReference type="ARBA" id="ARBA00023136"/>
    </source>
</evidence>
<feature type="transmembrane region" description="Helical" evidence="10">
    <location>
        <begin position="68"/>
        <end position="90"/>
    </location>
</feature>